<gene>
    <name evidence="1" type="ORF">AAFC00_000817</name>
</gene>
<evidence type="ECO:0000313" key="2">
    <source>
        <dbReference type="Proteomes" id="UP001562354"/>
    </source>
</evidence>
<protein>
    <recommendedName>
        <fullName evidence="3">Carbohydrate-binding-like protein</fullName>
    </recommendedName>
</protein>
<dbReference type="Proteomes" id="UP001562354">
    <property type="component" value="Unassembled WGS sequence"/>
</dbReference>
<accession>A0ABR3PLU7</accession>
<evidence type="ECO:0008006" key="3">
    <source>
        <dbReference type="Google" id="ProtNLM"/>
    </source>
</evidence>
<organism evidence="1 2">
    <name type="scientific">Neodothiora populina</name>
    <dbReference type="NCBI Taxonomy" id="2781224"/>
    <lineage>
        <taxon>Eukaryota</taxon>
        <taxon>Fungi</taxon>
        <taxon>Dikarya</taxon>
        <taxon>Ascomycota</taxon>
        <taxon>Pezizomycotina</taxon>
        <taxon>Dothideomycetes</taxon>
        <taxon>Dothideomycetidae</taxon>
        <taxon>Dothideales</taxon>
        <taxon>Dothioraceae</taxon>
        <taxon>Neodothiora</taxon>
    </lineage>
</organism>
<proteinExistence type="predicted"/>
<comment type="caution">
    <text evidence="1">The sequence shown here is derived from an EMBL/GenBank/DDBJ whole genome shotgun (WGS) entry which is preliminary data.</text>
</comment>
<dbReference type="EMBL" id="JBFMKM010000003">
    <property type="protein sequence ID" value="KAL1310534.1"/>
    <property type="molecule type" value="Genomic_DNA"/>
</dbReference>
<name>A0ABR3PLU7_9PEZI</name>
<dbReference type="PANTHER" id="PTHR36578:SF2">
    <property type="entry name" value="PA14 DOMAIN-CONTAINING PROTEIN"/>
    <property type="match status" value="1"/>
</dbReference>
<evidence type="ECO:0000313" key="1">
    <source>
        <dbReference type="EMBL" id="KAL1310534.1"/>
    </source>
</evidence>
<sequence length="351" mass="37210">MRSSIIIPAAFAAMAVANPTPQEIDWDLVDSLDPVPTATIPVVDAAAQVTTIAYEASAAASTVAAAIIASGLAGADDASSSLSKRDIAADTPEAFLANTDFSDAATNAQTPNGYVSTFNNLQASNNAYGYLGYSILQSYDTIECSKRCDAIDGCASFNIYYERDPVTQPTKANPNPASTTLTKCVYWGGPIDPSNAVNNGQYQQDFHVVIAGSNGYMNKTVAPVDGYAQPTYLGAGAIEAPLDCNKHDTYMGVKIFTKGPFDASQCAAACTATSVYDLSVGIPQTCQFFNTYLLLKNGSPVGQYCAMYNQTWPASYATNKGQWRGTNHYTIGHSYSYSNATNPALFQGCQK</sequence>
<dbReference type="GeneID" id="95974520"/>
<keyword evidence="2" id="KW-1185">Reference proteome</keyword>
<dbReference type="PANTHER" id="PTHR36578">
    <property type="entry name" value="CHROMOSOME 15, WHOLE GENOME SHOTGUN SEQUENCE"/>
    <property type="match status" value="1"/>
</dbReference>
<dbReference type="RefSeq" id="XP_069203383.1">
    <property type="nucleotide sequence ID" value="XM_069347537.1"/>
</dbReference>
<reference evidence="1 2" key="1">
    <citation type="submission" date="2024-07" db="EMBL/GenBank/DDBJ databases">
        <title>Draft sequence of the Neodothiora populina.</title>
        <authorList>
            <person name="Drown D.D."/>
            <person name="Schuette U.S."/>
            <person name="Buechlein A.B."/>
            <person name="Rusch D.R."/>
            <person name="Winton L.W."/>
            <person name="Adams G.A."/>
        </authorList>
    </citation>
    <scope>NUCLEOTIDE SEQUENCE [LARGE SCALE GENOMIC DNA]</scope>
    <source>
        <strain evidence="1 2">CPC 39397</strain>
    </source>
</reference>